<evidence type="ECO:0000256" key="8">
    <source>
        <dbReference type="HAMAP-Rule" id="MF_00387"/>
    </source>
</evidence>
<dbReference type="Pfam" id="PF13720">
    <property type="entry name" value="Acetyltransf_11"/>
    <property type="match status" value="1"/>
</dbReference>
<dbReference type="GO" id="GO:0005737">
    <property type="term" value="C:cytoplasm"/>
    <property type="evidence" value="ECO:0007669"/>
    <property type="project" value="UniProtKB-SubCell"/>
</dbReference>
<dbReference type="Pfam" id="PF00132">
    <property type="entry name" value="Hexapep"/>
    <property type="match status" value="2"/>
</dbReference>
<evidence type="ECO:0000256" key="4">
    <source>
        <dbReference type="ARBA" id="ARBA00022679"/>
    </source>
</evidence>
<dbReference type="GO" id="GO:0009245">
    <property type="term" value="P:lipid A biosynthetic process"/>
    <property type="evidence" value="ECO:0007669"/>
    <property type="project" value="UniProtKB-UniRule"/>
</dbReference>
<evidence type="ECO:0000256" key="5">
    <source>
        <dbReference type="ARBA" id="ARBA00022737"/>
    </source>
</evidence>
<dbReference type="GO" id="GO:0008780">
    <property type="term" value="F:acyl-[acyl-carrier-protein]-UDP-N-acetylglucosamine O-acyltransferase activity"/>
    <property type="evidence" value="ECO:0007669"/>
    <property type="project" value="UniProtKB-UniRule"/>
</dbReference>
<keyword evidence="11" id="KW-1185">Reference proteome</keyword>
<evidence type="ECO:0000256" key="2">
    <source>
        <dbReference type="ARBA" id="ARBA00022516"/>
    </source>
</evidence>
<feature type="domain" description="UDP N-acetylglucosamine O-acyltransferase C-terminal" evidence="9">
    <location>
        <begin position="176"/>
        <end position="258"/>
    </location>
</feature>
<dbReference type="PROSITE" id="PS00101">
    <property type="entry name" value="HEXAPEP_TRANSFERASES"/>
    <property type="match status" value="2"/>
</dbReference>
<dbReference type="InterPro" id="IPR010137">
    <property type="entry name" value="Lipid_A_LpxA"/>
</dbReference>
<dbReference type="AlphaFoldDB" id="A0A1I4TRB4"/>
<comment type="subcellular location">
    <subcellularLocation>
        <location evidence="8">Cytoplasm</location>
    </subcellularLocation>
</comment>
<dbReference type="EMBL" id="PJNW01000016">
    <property type="protein sequence ID" value="PKR87631.1"/>
    <property type="molecule type" value="Genomic_DNA"/>
</dbReference>
<dbReference type="NCBIfam" id="NF003657">
    <property type="entry name" value="PRK05289.1"/>
    <property type="match status" value="1"/>
</dbReference>
<comment type="function">
    <text evidence="8">Involved in the biosynthesis of lipid A, a phosphorylated glycolipid that anchors the lipopolysaccharide to the outer membrane of the cell.</text>
</comment>
<evidence type="ECO:0000256" key="7">
    <source>
        <dbReference type="ARBA" id="ARBA00023315"/>
    </source>
</evidence>
<dbReference type="GO" id="GO:0016020">
    <property type="term" value="C:membrane"/>
    <property type="evidence" value="ECO:0007669"/>
    <property type="project" value="GOC"/>
</dbReference>
<proteinExistence type="inferred from homology"/>
<comment type="caution">
    <text evidence="10">The sequence shown here is derived from an EMBL/GenBank/DDBJ whole genome shotgun (WGS) entry which is preliminary data.</text>
</comment>
<dbReference type="NCBIfam" id="TIGR01852">
    <property type="entry name" value="lipid_A_lpxA"/>
    <property type="match status" value="1"/>
</dbReference>
<dbReference type="PANTHER" id="PTHR43480">
    <property type="entry name" value="ACYL-[ACYL-CARRIER-PROTEIN]--UDP-N-ACETYLGLUCOSAMINE O-ACYLTRANSFERASE"/>
    <property type="match status" value="1"/>
</dbReference>
<dbReference type="InterPro" id="IPR001451">
    <property type="entry name" value="Hexapep"/>
</dbReference>
<keyword evidence="3 8" id="KW-0441">Lipid A biosynthesis</keyword>
<dbReference type="PANTHER" id="PTHR43480:SF1">
    <property type="entry name" value="ACYL-[ACYL-CARRIER-PROTEIN]--UDP-N-ACETYLGLUCOSAMINE O-ACYLTRANSFERASE, MITOCHONDRIAL-RELATED"/>
    <property type="match status" value="1"/>
</dbReference>
<evidence type="ECO:0000256" key="1">
    <source>
        <dbReference type="ARBA" id="ARBA00022490"/>
    </source>
</evidence>
<dbReference type="OrthoDB" id="9807278at2"/>
<name>A0A1I4TRB4_9HYPH</name>
<dbReference type="Gene3D" id="2.160.10.10">
    <property type="entry name" value="Hexapeptide repeat proteins"/>
    <property type="match status" value="1"/>
</dbReference>
<protein>
    <recommendedName>
        <fullName evidence="8">Acyl-[acyl-carrier-protein]--UDP-N-acetylglucosamine O-acyltransferase</fullName>
        <shortName evidence="8">UDP-N-acetylglucosamine acyltransferase</shortName>
        <ecNumber evidence="8">2.3.1.129</ecNumber>
    </recommendedName>
</protein>
<dbReference type="InterPro" id="IPR011004">
    <property type="entry name" value="Trimer_LpxA-like_sf"/>
</dbReference>
<dbReference type="RefSeq" id="WP_101290758.1">
    <property type="nucleotide sequence ID" value="NZ_FOUQ01000006.1"/>
</dbReference>
<dbReference type="Gene3D" id="1.20.1180.10">
    <property type="entry name" value="Udp N-acetylglucosamine O-acyltransferase, C-terminal domain"/>
    <property type="match status" value="1"/>
</dbReference>
<reference evidence="10 11" key="1">
    <citation type="submission" date="2017-12" db="EMBL/GenBank/DDBJ databases">
        <title>Anaerobic carbon monoxide metabolism by Pleomorphomonas carboxyditropha sp. nov., a new mesophilic hydrogenogenic carboxidotroph.</title>
        <authorList>
            <person name="Esquivel-Elizondo S."/>
            <person name="Krajmalnik-Brown R."/>
        </authorList>
    </citation>
    <scope>NUCLEOTIDE SEQUENCE [LARGE SCALE GENOMIC DNA]</scope>
    <source>
        <strain evidence="10 11">R5-392</strain>
    </source>
</reference>
<keyword evidence="1 8" id="KW-0963">Cytoplasm</keyword>
<keyword evidence="2 8" id="KW-0444">Lipid biosynthesis</keyword>
<comment type="subunit">
    <text evidence="8">Homotrimer.</text>
</comment>
<evidence type="ECO:0000313" key="10">
    <source>
        <dbReference type="EMBL" id="PKR87631.1"/>
    </source>
</evidence>
<dbReference type="InterPro" id="IPR037157">
    <property type="entry name" value="Acetyltransf_C_sf"/>
</dbReference>
<dbReference type="Proteomes" id="UP000233491">
    <property type="component" value="Unassembled WGS sequence"/>
</dbReference>
<dbReference type="InterPro" id="IPR029098">
    <property type="entry name" value="Acetyltransf_C"/>
</dbReference>
<organism evidence="10 11">
    <name type="scientific">Pleomorphomonas diazotrophica</name>
    <dbReference type="NCBI Taxonomy" id="1166257"/>
    <lineage>
        <taxon>Bacteria</taxon>
        <taxon>Pseudomonadati</taxon>
        <taxon>Pseudomonadota</taxon>
        <taxon>Alphaproteobacteria</taxon>
        <taxon>Hyphomicrobiales</taxon>
        <taxon>Pleomorphomonadaceae</taxon>
        <taxon>Pleomorphomonas</taxon>
    </lineage>
</organism>
<evidence type="ECO:0000259" key="9">
    <source>
        <dbReference type="Pfam" id="PF13720"/>
    </source>
</evidence>
<dbReference type="InterPro" id="IPR018357">
    <property type="entry name" value="Hexapep_transf_CS"/>
</dbReference>
<dbReference type="CDD" id="cd03351">
    <property type="entry name" value="LbH_UDP-GlcNAc_AT"/>
    <property type="match status" value="1"/>
</dbReference>
<evidence type="ECO:0000313" key="11">
    <source>
        <dbReference type="Proteomes" id="UP000233491"/>
    </source>
</evidence>
<comment type="similarity">
    <text evidence="8">Belongs to the transferase hexapeptide repeat family. LpxA subfamily.</text>
</comment>
<evidence type="ECO:0000256" key="3">
    <source>
        <dbReference type="ARBA" id="ARBA00022556"/>
    </source>
</evidence>
<keyword evidence="5 8" id="KW-0677">Repeat</keyword>
<accession>A0A1I4TRB4</accession>
<dbReference type="PIRSF" id="PIRSF000456">
    <property type="entry name" value="UDP-GlcNAc_acltr"/>
    <property type="match status" value="1"/>
</dbReference>
<keyword evidence="4 8" id="KW-0808">Transferase</keyword>
<keyword evidence="7 8" id="KW-0012">Acyltransferase</keyword>
<sequence length="268" mass="28237">MRSIHPTAVVDPAAEIGEGVSIGPFSVVGPHVRLGDGVVLHAHTVVDGRTTLGAGVTVFPHATVGMVPQDLKYRGEPSRLEVGERTVIRECVTLHLGTEGGGMLTRVGAGCLLMANAHVAHDCVVGNNVILVNCATLGGHVHIGDNAILGGLSAVHQWVRVGEGVMVGGMTGVENDVIPFGMVTGNRARLGGLNLVGLRRANYPRDDIHALRNAYKLLFEGDDPLSVRIDRVVETYGGSPLVDRMVEFIRAGGDRAICTPRSRDGEAE</sequence>
<keyword evidence="6 8" id="KW-0443">Lipid metabolism</keyword>
<comment type="catalytic activity">
    <reaction evidence="8">
        <text>a (3R)-hydroxyacyl-[ACP] + UDP-N-acetyl-alpha-D-glucosamine = a UDP-3-O-[(3R)-3-hydroxyacyl]-N-acetyl-alpha-D-glucosamine + holo-[ACP]</text>
        <dbReference type="Rhea" id="RHEA:67812"/>
        <dbReference type="Rhea" id="RHEA-COMP:9685"/>
        <dbReference type="Rhea" id="RHEA-COMP:9945"/>
        <dbReference type="ChEBI" id="CHEBI:57705"/>
        <dbReference type="ChEBI" id="CHEBI:64479"/>
        <dbReference type="ChEBI" id="CHEBI:78827"/>
        <dbReference type="ChEBI" id="CHEBI:173225"/>
        <dbReference type="EC" id="2.3.1.129"/>
    </reaction>
</comment>
<gene>
    <name evidence="8" type="primary">lpxA</name>
    <name evidence="10" type="ORF">CXZ10_18020</name>
</gene>
<evidence type="ECO:0000256" key="6">
    <source>
        <dbReference type="ARBA" id="ARBA00023098"/>
    </source>
</evidence>
<dbReference type="SUPFAM" id="SSF51161">
    <property type="entry name" value="Trimeric LpxA-like enzymes"/>
    <property type="match status" value="1"/>
</dbReference>
<dbReference type="EC" id="2.3.1.129" evidence="8"/>
<dbReference type="HAMAP" id="MF_00387">
    <property type="entry name" value="LpxA"/>
    <property type="match status" value="1"/>
</dbReference>
<dbReference type="UniPathway" id="UPA00359">
    <property type="reaction ID" value="UER00477"/>
</dbReference>
<comment type="pathway">
    <text evidence="8">Glycolipid biosynthesis; lipid IV(A) biosynthesis; lipid IV(A) from (3R)-3-hydroxytetradecanoyl-[acyl-carrier-protein] and UDP-N-acetyl-alpha-D-glucosamine: step 1/6.</text>
</comment>